<organism evidence="5 6">
    <name type="scientific">Elysia chlorotica</name>
    <name type="common">Eastern emerald elysia</name>
    <name type="synonym">Sea slug</name>
    <dbReference type="NCBI Taxonomy" id="188477"/>
    <lineage>
        <taxon>Eukaryota</taxon>
        <taxon>Metazoa</taxon>
        <taxon>Spiralia</taxon>
        <taxon>Lophotrochozoa</taxon>
        <taxon>Mollusca</taxon>
        <taxon>Gastropoda</taxon>
        <taxon>Heterobranchia</taxon>
        <taxon>Euthyneura</taxon>
        <taxon>Panpulmonata</taxon>
        <taxon>Sacoglossa</taxon>
        <taxon>Placobranchoidea</taxon>
        <taxon>Plakobranchidae</taxon>
        <taxon>Elysia</taxon>
    </lineage>
</organism>
<dbReference type="EMBL" id="RQTK01000037">
    <property type="protein sequence ID" value="RUS90223.1"/>
    <property type="molecule type" value="Genomic_DNA"/>
</dbReference>
<feature type="compositionally biased region" description="Low complexity" evidence="4">
    <location>
        <begin position="315"/>
        <end position="334"/>
    </location>
</feature>
<dbReference type="PANTHER" id="PTHR21682:SF2">
    <property type="entry name" value="COILED-COIL DOMAIN-CONTAINING PROTEIN 149"/>
    <property type="match status" value="1"/>
</dbReference>
<evidence type="ECO:0000313" key="6">
    <source>
        <dbReference type="Proteomes" id="UP000271974"/>
    </source>
</evidence>
<feature type="coiled-coil region" evidence="3">
    <location>
        <begin position="34"/>
        <end position="174"/>
    </location>
</feature>
<evidence type="ECO:0000256" key="4">
    <source>
        <dbReference type="SAM" id="MobiDB-lite"/>
    </source>
</evidence>
<keyword evidence="6" id="KW-1185">Reference proteome</keyword>
<name>A0A3S1AF63_ELYCH</name>
<evidence type="ECO:0008006" key="7">
    <source>
        <dbReference type="Google" id="ProtNLM"/>
    </source>
</evidence>
<dbReference type="PANTHER" id="PTHR21682">
    <property type="entry name" value="COILED-COIL DOMAIN-CONTAINING PROTEIN 149"/>
    <property type="match status" value="1"/>
</dbReference>
<dbReference type="STRING" id="188477.A0A3S1AF63"/>
<evidence type="ECO:0000313" key="5">
    <source>
        <dbReference type="EMBL" id="RUS90223.1"/>
    </source>
</evidence>
<dbReference type="Pfam" id="PF09789">
    <property type="entry name" value="CC149"/>
    <property type="match status" value="1"/>
</dbReference>
<keyword evidence="2 3" id="KW-0175">Coiled coil</keyword>
<feature type="compositionally biased region" description="Polar residues" evidence="4">
    <location>
        <begin position="303"/>
        <end position="314"/>
    </location>
</feature>
<proteinExistence type="inferred from homology"/>
<evidence type="ECO:0000256" key="1">
    <source>
        <dbReference type="ARBA" id="ARBA00005872"/>
    </source>
</evidence>
<dbReference type="Gene3D" id="1.10.287.1490">
    <property type="match status" value="1"/>
</dbReference>
<dbReference type="OrthoDB" id="5917629at2759"/>
<comment type="caution">
    <text evidence="5">The sequence shown here is derived from an EMBL/GenBank/DDBJ whole genome shotgun (WGS) entry which is preliminary data.</text>
</comment>
<comment type="similarity">
    <text evidence="1">Belongs to the CCDC149 family.</text>
</comment>
<evidence type="ECO:0000256" key="2">
    <source>
        <dbReference type="ARBA" id="ARBA00023054"/>
    </source>
</evidence>
<gene>
    <name evidence="5" type="ORF">EGW08_002004</name>
</gene>
<reference evidence="5 6" key="1">
    <citation type="submission" date="2019-01" db="EMBL/GenBank/DDBJ databases">
        <title>A draft genome assembly of the solar-powered sea slug Elysia chlorotica.</title>
        <authorList>
            <person name="Cai H."/>
            <person name="Li Q."/>
            <person name="Fang X."/>
            <person name="Li J."/>
            <person name="Curtis N.E."/>
            <person name="Altenburger A."/>
            <person name="Shibata T."/>
            <person name="Feng M."/>
            <person name="Maeda T."/>
            <person name="Schwartz J.A."/>
            <person name="Shigenobu S."/>
            <person name="Lundholm N."/>
            <person name="Nishiyama T."/>
            <person name="Yang H."/>
            <person name="Hasebe M."/>
            <person name="Li S."/>
            <person name="Pierce S.K."/>
            <person name="Wang J."/>
        </authorList>
    </citation>
    <scope>NUCLEOTIDE SEQUENCE [LARGE SCALE GENOMIC DNA]</scope>
    <source>
        <strain evidence="5">EC2010</strain>
        <tissue evidence="5">Whole organism of an adult</tissue>
    </source>
</reference>
<feature type="region of interest" description="Disordered" evidence="4">
    <location>
        <begin position="302"/>
        <end position="341"/>
    </location>
</feature>
<evidence type="ECO:0000256" key="3">
    <source>
        <dbReference type="SAM" id="Coils"/>
    </source>
</evidence>
<sequence>TPVYPSHVEIDPKTYTDIHSQSIARLLFDTKESNKALKFQVDDLKQKLQDAEGDIKLLREQIARSRLGTTDEGLNTRHFPAHEREALVKELEASREEIRQMQRDLQQVLDEKEDLETERDAYRTKHERLNTELNYILGGDDKRIVDIDALTMENKFLQERLKQMEEEKSMAIATVSKYKSILEKKRTRGMLKLGQTRSGGLVITQKQVQDIIQNKSPMSVSSQAVADLQGLCGALMDTINDKNLALSHQRKTNKLLGNRVSELEKKLKTLEVSGLWSVSGQLPNLEKLKAECEDIKTLVPVQLSPSHSGSDQPASGSDLDSLPSSLTSSTRGSPAHGPRENNGVAALLLSEFTHLDLGELDLLPSKEEVMKVDESLTARRESTQWNLSPLDESPGLSASFTILA</sequence>
<dbReference type="Proteomes" id="UP000271974">
    <property type="component" value="Unassembled WGS sequence"/>
</dbReference>
<dbReference type="AlphaFoldDB" id="A0A3S1AF63"/>
<protein>
    <recommendedName>
        <fullName evidence="7">Coiled-coil domain-containing protein 149</fullName>
    </recommendedName>
</protein>
<dbReference type="InterPro" id="IPR019179">
    <property type="entry name" value="CC149"/>
</dbReference>
<feature type="non-terminal residue" evidence="5">
    <location>
        <position position="1"/>
    </location>
</feature>
<accession>A0A3S1AF63</accession>